<dbReference type="HAMAP" id="MF_00120">
    <property type="entry name" value="GatA"/>
    <property type="match status" value="1"/>
</dbReference>
<comment type="caution">
    <text evidence="8">The sequence shown here is derived from an EMBL/GenBank/DDBJ whole genome shotgun (WGS) entry which is preliminary data.</text>
</comment>
<reference evidence="8" key="1">
    <citation type="journal article" date="2021" name="PeerJ">
        <title>Extensive microbial diversity within the chicken gut microbiome revealed by metagenomics and culture.</title>
        <authorList>
            <person name="Gilroy R."/>
            <person name="Ravi A."/>
            <person name="Getino M."/>
            <person name="Pursley I."/>
            <person name="Horton D.L."/>
            <person name="Alikhan N.F."/>
            <person name="Baker D."/>
            <person name="Gharbi K."/>
            <person name="Hall N."/>
            <person name="Watson M."/>
            <person name="Adriaenssens E.M."/>
            <person name="Foster-Nyarko E."/>
            <person name="Jarju S."/>
            <person name="Secka A."/>
            <person name="Antonio M."/>
            <person name="Oren A."/>
            <person name="Chaudhuri R.R."/>
            <person name="La Ragione R."/>
            <person name="Hildebrand F."/>
            <person name="Pallen M.J."/>
        </authorList>
    </citation>
    <scope>NUCLEOTIDE SEQUENCE</scope>
    <source>
        <strain evidence="8">ChiGjej1B1-1692</strain>
    </source>
</reference>
<evidence type="ECO:0000256" key="2">
    <source>
        <dbReference type="ARBA" id="ARBA00022741"/>
    </source>
</evidence>
<evidence type="ECO:0000256" key="1">
    <source>
        <dbReference type="ARBA" id="ARBA00022598"/>
    </source>
</evidence>
<comment type="function">
    <text evidence="5 6">Allows the formation of correctly charged Gln-tRNA(Gln) through the transamidation of misacylated Glu-tRNA(Gln) in organisms which lack glutaminyl-tRNA synthetase. The reaction takes place in the presence of glutamine and ATP through an activated gamma-phospho-Glu-tRNA(Gln).</text>
</comment>
<feature type="active site" description="Acyl-ester intermediate" evidence="6">
    <location>
        <position position="178"/>
    </location>
</feature>
<dbReference type="SUPFAM" id="SSF75304">
    <property type="entry name" value="Amidase signature (AS) enzymes"/>
    <property type="match status" value="1"/>
</dbReference>
<dbReference type="InterPro" id="IPR036928">
    <property type="entry name" value="AS_sf"/>
</dbReference>
<comment type="subunit">
    <text evidence="6">Heterotrimer of A, B and C subunits.</text>
</comment>
<dbReference type="EMBL" id="DWWK01000001">
    <property type="protein sequence ID" value="HJC37460.1"/>
    <property type="molecule type" value="Genomic_DNA"/>
</dbReference>
<evidence type="ECO:0000256" key="4">
    <source>
        <dbReference type="ARBA" id="ARBA00022917"/>
    </source>
</evidence>
<sequence length="491" mass="52966">MDILKLTALELGEKIRKKEIAVREAVDAVLARAEAAEPVINSYVTLDREGAYRQAEEIQRKIDSGEPAGPLAGVPAAVKDNMCIRGQLTTCSSRILSNFKPAYTAEAVENLRRAGAVIIGKTNMDEFAMGSTTETSYYGPTKNPHNTAHVPGGSSGGSCAAVAAEECFLALGSDTGGSIRQPSFFCGVVGLKPTYGTVSRYGLIAYGSSLDQIGPITKDVADCAALLEAVASHDTKDSTSIPREDCRFTEALVDDVKGLRIGIPRDYMGEGLDGEVKEAVMRAAKVLEEKGASVEMFDLGLVKYAIPAYYTIAAAEASSNLERFDGVKYGYRTADYDGLHDMYKRTRSEGFGAEVKRRIMLGSFVLSSGYYDAYYLKALRVKALIKQAFDRAFEKYDVILGPAAPTTAPELGKSLRDPIKMYLGDIYTISVNLAGLPGMSVPVGKDSRSLPIGMQLIGDVFQEKTLIRAAYAYECATQKQFEKPAQIGKEA</sequence>
<feature type="active site" description="Charge relay system" evidence="6">
    <location>
        <position position="79"/>
    </location>
</feature>
<evidence type="ECO:0000256" key="5">
    <source>
        <dbReference type="ARBA" id="ARBA00025295"/>
    </source>
</evidence>
<dbReference type="InterPro" id="IPR023631">
    <property type="entry name" value="Amidase_dom"/>
</dbReference>
<evidence type="ECO:0000259" key="7">
    <source>
        <dbReference type="Pfam" id="PF01425"/>
    </source>
</evidence>
<dbReference type="Pfam" id="PF01425">
    <property type="entry name" value="Amidase"/>
    <property type="match status" value="1"/>
</dbReference>
<evidence type="ECO:0000256" key="3">
    <source>
        <dbReference type="ARBA" id="ARBA00022840"/>
    </source>
</evidence>
<feature type="domain" description="Amidase" evidence="7">
    <location>
        <begin position="24"/>
        <end position="466"/>
    </location>
</feature>
<dbReference type="Proteomes" id="UP000823894">
    <property type="component" value="Unassembled WGS sequence"/>
</dbReference>
<keyword evidence="1 6" id="KW-0436">Ligase</keyword>
<gene>
    <name evidence="6 8" type="primary">gatA</name>
    <name evidence="8" type="ORF">H9757_00085</name>
</gene>
<evidence type="ECO:0000313" key="8">
    <source>
        <dbReference type="EMBL" id="HJC37460.1"/>
    </source>
</evidence>
<organism evidence="8 9">
    <name type="scientific">Candidatus Mediterraneibacter faecigallinarum</name>
    <dbReference type="NCBI Taxonomy" id="2838669"/>
    <lineage>
        <taxon>Bacteria</taxon>
        <taxon>Bacillati</taxon>
        <taxon>Bacillota</taxon>
        <taxon>Clostridia</taxon>
        <taxon>Lachnospirales</taxon>
        <taxon>Lachnospiraceae</taxon>
        <taxon>Mediterraneibacter</taxon>
    </lineage>
</organism>
<dbReference type="InterPro" id="IPR004412">
    <property type="entry name" value="GatA"/>
</dbReference>
<keyword evidence="2 6" id="KW-0547">Nucleotide-binding</keyword>
<dbReference type="Gene3D" id="3.90.1300.10">
    <property type="entry name" value="Amidase signature (AS) domain"/>
    <property type="match status" value="1"/>
</dbReference>
<dbReference type="InterPro" id="IPR000120">
    <property type="entry name" value="Amidase"/>
</dbReference>
<accession>A0A9D2NU69</accession>
<dbReference type="GO" id="GO:0006412">
    <property type="term" value="P:translation"/>
    <property type="evidence" value="ECO:0007669"/>
    <property type="project" value="UniProtKB-UniRule"/>
</dbReference>
<protein>
    <recommendedName>
        <fullName evidence="6">Glutamyl-tRNA(Gln) amidotransferase subunit A</fullName>
        <shortName evidence="6">Glu-ADT subunit A</shortName>
        <ecNumber evidence="6">6.3.5.7</ecNumber>
    </recommendedName>
</protein>
<comment type="similarity">
    <text evidence="6">Belongs to the amidase family. GatA subfamily.</text>
</comment>
<dbReference type="PANTHER" id="PTHR11895">
    <property type="entry name" value="TRANSAMIDASE"/>
    <property type="match status" value="1"/>
</dbReference>
<evidence type="ECO:0000313" key="9">
    <source>
        <dbReference type="Proteomes" id="UP000823894"/>
    </source>
</evidence>
<dbReference type="PIRSF" id="PIRSF001221">
    <property type="entry name" value="Amidase_fungi"/>
    <property type="match status" value="1"/>
</dbReference>
<dbReference type="AlphaFoldDB" id="A0A9D2NU69"/>
<dbReference type="PANTHER" id="PTHR11895:SF151">
    <property type="entry name" value="GLUTAMYL-TRNA(GLN) AMIDOTRANSFERASE SUBUNIT A"/>
    <property type="match status" value="1"/>
</dbReference>
<dbReference type="EC" id="6.3.5.7" evidence="6"/>
<proteinExistence type="inferred from homology"/>
<reference evidence="8" key="2">
    <citation type="submission" date="2021-04" db="EMBL/GenBank/DDBJ databases">
        <authorList>
            <person name="Gilroy R."/>
        </authorList>
    </citation>
    <scope>NUCLEOTIDE SEQUENCE</scope>
    <source>
        <strain evidence="8">ChiGjej1B1-1692</strain>
    </source>
</reference>
<dbReference type="GO" id="GO:0050567">
    <property type="term" value="F:glutaminyl-tRNA synthase (glutamine-hydrolyzing) activity"/>
    <property type="evidence" value="ECO:0007669"/>
    <property type="project" value="UniProtKB-UniRule"/>
</dbReference>
<feature type="active site" description="Charge relay system" evidence="6">
    <location>
        <position position="154"/>
    </location>
</feature>
<keyword evidence="3 6" id="KW-0067">ATP-binding</keyword>
<dbReference type="NCBIfam" id="TIGR00132">
    <property type="entry name" value="gatA"/>
    <property type="match status" value="1"/>
</dbReference>
<comment type="catalytic activity">
    <reaction evidence="6">
        <text>L-glutamyl-tRNA(Gln) + L-glutamine + ATP + H2O = L-glutaminyl-tRNA(Gln) + L-glutamate + ADP + phosphate + H(+)</text>
        <dbReference type="Rhea" id="RHEA:17521"/>
        <dbReference type="Rhea" id="RHEA-COMP:9681"/>
        <dbReference type="Rhea" id="RHEA-COMP:9684"/>
        <dbReference type="ChEBI" id="CHEBI:15377"/>
        <dbReference type="ChEBI" id="CHEBI:15378"/>
        <dbReference type="ChEBI" id="CHEBI:29985"/>
        <dbReference type="ChEBI" id="CHEBI:30616"/>
        <dbReference type="ChEBI" id="CHEBI:43474"/>
        <dbReference type="ChEBI" id="CHEBI:58359"/>
        <dbReference type="ChEBI" id="CHEBI:78520"/>
        <dbReference type="ChEBI" id="CHEBI:78521"/>
        <dbReference type="ChEBI" id="CHEBI:456216"/>
        <dbReference type="EC" id="6.3.5.7"/>
    </reaction>
</comment>
<dbReference type="GO" id="GO:0030956">
    <property type="term" value="C:glutamyl-tRNA(Gln) amidotransferase complex"/>
    <property type="evidence" value="ECO:0007669"/>
    <property type="project" value="InterPro"/>
</dbReference>
<name>A0A9D2NU69_9FIRM</name>
<dbReference type="GO" id="GO:0005524">
    <property type="term" value="F:ATP binding"/>
    <property type="evidence" value="ECO:0007669"/>
    <property type="project" value="UniProtKB-KW"/>
</dbReference>
<evidence type="ECO:0000256" key="6">
    <source>
        <dbReference type="HAMAP-Rule" id="MF_00120"/>
    </source>
</evidence>
<keyword evidence="4 6" id="KW-0648">Protein biosynthesis</keyword>